<dbReference type="Pfam" id="PF00155">
    <property type="entry name" value="Aminotran_1_2"/>
    <property type="match status" value="1"/>
</dbReference>
<dbReference type="GO" id="GO:0005739">
    <property type="term" value="C:mitochondrion"/>
    <property type="evidence" value="ECO:0007669"/>
    <property type="project" value="TreeGrafter"/>
</dbReference>
<dbReference type="CDD" id="cd00609">
    <property type="entry name" value="AAT_like"/>
    <property type="match status" value="1"/>
</dbReference>
<dbReference type="InterPro" id="IPR015421">
    <property type="entry name" value="PyrdxlP-dep_Trfase_major"/>
</dbReference>
<evidence type="ECO:0000256" key="7">
    <source>
        <dbReference type="ARBA" id="ARBA00024016"/>
    </source>
</evidence>
<dbReference type="FunFam" id="3.90.1150.10:FF:000021">
    <property type="entry name" value="Kynurenine--oxoglutarate transaminase 3"/>
    <property type="match status" value="1"/>
</dbReference>
<gene>
    <name evidence="10" type="ORF">TGEB3V08_LOCUS4292</name>
</gene>
<dbReference type="Gene3D" id="3.90.1150.10">
    <property type="entry name" value="Aspartate Aminotransferase, domain 1"/>
    <property type="match status" value="1"/>
</dbReference>
<name>A0A7R9JVT0_TIMGE</name>
<accession>A0A7R9JVT0</accession>
<dbReference type="InterPro" id="IPR051326">
    <property type="entry name" value="Kynurenine-oxoglutarate_AT"/>
</dbReference>
<evidence type="ECO:0000313" key="10">
    <source>
        <dbReference type="EMBL" id="CAD7590748.1"/>
    </source>
</evidence>
<dbReference type="PANTHER" id="PTHR43807">
    <property type="entry name" value="FI04487P"/>
    <property type="match status" value="1"/>
</dbReference>
<evidence type="ECO:0000256" key="5">
    <source>
        <dbReference type="ARBA" id="ARBA00022679"/>
    </source>
</evidence>
<dbReference type="Gene3D" id="3.40.640.10">
    <property type="entry name" value="Type I PLP-dependent aspartate aminotransferase-like (Major domain)"/>
    <property type="match status" value="1"/>
</dbReference>
<keyword evidence="4" id="KW-0032">Aminotransferase</keyword>
<dbReference type="UniPathway" id="UPA00334">
    <property type="reaction ID" value="UER00726"/>
</dbReference>
<feature type="domain" description="Aminotransferase class I/classII large" evidence="9">
    <location>
        <begin position="237"/>
        <end position="618"/>
    </location>
</feature>
<comment type="pathway">
    <text evidence="7">Amino-acid degradation; L-kynurenine degradation; kynurenate from L-kynurenine: step 1/2.</text>
</comment>
<dbReference type="GO" id="GO:0016212">
    <property type="term" value="F:kynurenine-oxoglutarate transaminase activity"/>
    <property type="evidence" value="ECO:0007669"/>
    <property type="project" value="UniProtKB-ARBA"/>
</dbReference>
<dbReference type="PANTHER" id="PTHR43807:SF20">
    <property type="entry name" value="FI04487P"/>
    <property type="match status" value="1"/>
</dbReference>
<feature type="compositionally biased region" description="Basic and acidic residues" evidence="8">
    <location>
        <begin position="140"/>
        <end position="156"/>
    </location>
</feature>
<dbReference type="GO" id="GO:0097053">
    <property type="term" value="P:L-kynurenine catabolic process"/>
    <property type="evidence" value="ECO:0007669"/>
    <property type="project" value="UniProtKB-UniPathway"/>
</dbReference>
<comment type="similarity">
    <text evidence="2">Belongs to the class-I pyridoxal-phosphate-dependent aminotransferase family.</text>
</comment>
<reference evidence="10" key="1">
    <citation type="submission" date="2020-11" db="EMBL/GenBank/DDBJ databases">
        <authorList>
            <person name="Tran Van P."/>
        </authorList>
    </citation>
    <scope>NUCLEOTIDE SEQUENCE</scope>
</reference>
<comment type="cofactor">
    <cofactor evidence="1">
        <name>pyridoxal 5'-phosphate</name>
        <dbReference type="ChEBI" id="CHEBI:597326"/>
    </cofactor>
</comment>
<dbReference type="SUPFAM" id="SSF53383">
    <property type="entry name" value="PLP-dependent transferases"/>
    <property type="match status" value="1"/>
</dbReference>
<dbReference type="FunFam" id="3.40.640.10:FF:000024">
    <property type="entry name" value="Kynurenine--oxoglutarate transaminase 3"/>
    <property type="match status" value="1"/>
</dbReference>
<evidence type="ECO:0000256" key="3">
    <source>
        <dbReference type="ARBA" id="ARBA00011738"/>
    </source>
</evidence>
<evidence type="ECO:0000256" key="8">
    <source>
        <dbReference type="SAM" id="MobiDB-lite"/>
    </source>
</evidence>
<feature type="region of interest" description="Disordered" evidence="8">
    <location>
        <begin position="126"/>
        <end position="156"/>
    </location>
</feature>
<dbReference type="AlphaFoldDB" id="A0A7R9JVT0"/>
<dbReference type="InterPro" id="IPR015424">
    <property type="entry name" value="PyrdxlP-dep_Trfase"/>
</dbReference>
<dbReference type="EMBL" id="OE840460">
    <property type="protein sequence ID" value="CAD7590748.1"/>
    <property type="molecule type" value="Genomic_DNA"/>
</dbReference>
<keyword evidence="5" id="KW-0808">Transferase</keyword>
<evidence type="ECO:0000256" key="2">
    <source>
        <dbReference type="ARBA" id="ARBA00007441"/>
    </source>
</evidence>
<sequence>MMASNIASKIDARHRDIKDTKSSLSQDSEPPRQQLSRAICQSHACQFGHPVSGKLTCELVSLAEPLPVTIFKKFVRYERKQSVVAAEDYCTLISSNIYTLSFCHAVLQIFQRCLFLRNLDAPSGDEQKLSTAGQANPLAHRSDTHSSKSLHVNDERRQVQSSREICRLREKCLLPISVVTYFKASVSQYTGMRITRRLREQTRCYTGLWCYHSDNYSIPPSCYRVEYIQLALEHSPLNLGQGFPDFAAPEYVTKGLAEVTTGDNVLLNQYTRGFGHPRLVNALSRLYSKLIGRQIDPLSEVIVTSGAYQALFNTIMGHTSPGDEVIIIEPFFDCYYPMVKAAGGVPRLIPLRPKKTSGSISSGDWVLDKDELTGLFNAKTKAIILNTPHNPLGKVFTRQELEVIADLCKKWNVLCIADEVYEWLVYKPYKHIRIATLPDMWDRTVTIGSAGKTFSVTGWKIGWAYGPAHLLKNLQTVHQNCVYTCSTPLQEAVARGFELEFQRLGKPECYFESLPQELLSKRDFMAKFLSEVGMVPTIPEGGYFMIADWTSLAGRVRLEEETDKNKDYRFTKWMTKNVKLQGIPPSAFYGSEHANLGENYVRYCFIKKDENLQKAAEILQKWKASSS</sequence>
<evidence type="ECO:0000256" key="4">
    <source>
        <dbReference type="ARBA" id="ARBA00022576"/>
    </source>
</evidence>
<comment type="subunit">
    <text evidence="3">Homodimer.</text>
</comment>
<organism evidence="10">
    <name type="scientific">Timema genevievae</name>
    <name type="common">Walking stick</name>
    <dbReference type="NCBI Taxonomy" id="629358"/>
    <lineage>
        <taxon>Eukaryota</taxon>
        <taxon>Metazoa</taxon>
        <taxon>Ecdysozoa</taxon>
        <taxon>Arthropoda</taxon>
        <taxon>Hexapoda</taxon>
        <taxon>Insecta</taxon>
        <taxon>Pterygota</taxon>
        <taxon>Neoptera</taxon>
        <taxon>Polyneoptera</taxon>
        <taxon>Phasmatodea</taxon>
        <taxon>Timematodea</taxon>
        <taxon>Timematoidea</taxon>
        <taxon>Timematidae</taxon>
        <taxon>Timema</taxon>
    </lineage>
</organism>
<evidence type="ECO:0000256" key="6">
    <source>
        <dbReference type="ARBA" id="ARBA00022898"/>
    </source>
</evidence>
<keyword evidence="6" id="KW-0663">Pyridoxal phosphate</keyword>
<dbReference type="GO" id="GO:0030170">
    <property type="term" value="F:pyridoxal phosphate binding"/>
    <property type="evidence" value="ECO:0007669"/>
    <property type="project" value="InterPro"/>
</dbReference>
<evidence type="ECO:0000256" key="1">
    <source>
        <dbReference type="ARBA" id="ARBA00001933"/>
    </source>
</evidence>
<dbReference type="InterPro" id="IPR015422">
    <property type="entry name" value="PyrdxlP-dep_Trfase_small"/>
</dbReference>
<proteinExistence type="inferred from homology"/>
<protein>
    <recommendedName>
        <fullName evidence="9">Aminotransferase class I/classII large domain-containing protein</fullName>
    </recommendedName>
</protein>
<evidence type="ECO:0000259" key="9">
    <source>
        <dbReference type="Pfam" id="PF00155"/>
    </source>
</evidence>
<dbReference type="InterPro" id="IPR004839">
    <property type="entry name" value="Aminotransferase_I/II_large"/>
</dbReference>